<dbReference type="AlphaFoldDB" id="M1VC84"/>
<feature type="region of interest" description="Disordered" evidence="13">
    <location>
        <begin position="52"/>
        <end position="76"/>
    </location>
</feature>
<accession>M1VC84</accession>
<evidence type="ECO:0000256" key="3">
    <source>
        <dbReference type="ARBA" id="ARBA00008388"/>
    </source>
</evidence>
<dbReference type="GO" id="GO:0005739">
    <property type="term" value="C:mitochondrion"/>
    <property type="evidence" value="ECO:0007669"/>
    <property type="project" value="TreeGrafter"/>
</dbReference>
<comment type="cofactor">
    <cofactor evidence="1">
        <name>Fe cation</name>
        <dbReference type="ChEBI" id="CHEBI:24875"/>
    </cofactor>
</comment>
<feature type="region of interest" description="Disordered" evidence="13">
    <location>
        <begin position="373"/>
        <end position="430"/>
    </location>
</feature>
<dbReference type="InterPro" id="IPR002680">
    <property type="entry name" value="AOX"/>
</dbReference>
<evidence type="ECO:0000256" key="5">
    <source>
        <dbReference type="ARBA" id="ARBA00022660"/>
    </source>
</evidence>
<evidence type="ECO:0000256" key="13">
    <source>
        <dbReference type="SAM" id="MobiDB-lite"/>
    </source>
</evidence>
<dbReference type="PANTHER" id="PTHR31803">
    <property type="entry name" value="ALTERNATIVE OXIDASE"/>
    <property type="match status" value="1"/>
</dbReference>
<dbReference type="STRING" id="280699.M1VC84"/>
<dbReference type="GO" id="GO:0009916">
    <property type="term" value="F:alternative oxidase activity"/>
    <property type="evidence" value="ECO:0007669"/>
    <property type="project" value="InterPro"/>
</dbReference>
<dbReference type="GeneID" id="16993702"/>
<organism evidence="15 16">
    <name type="scientific">Cyanidioschyzon merolae (strain NIES-3377 / 10D)</name>
    <name type="common">Unicellular red alga</name>
    <dbReference type="NCBI Taxonomy" id="280699"/>
    <lineage>
        <taxon>Eukaryota</taxon>
        <taxon>Rhodophyta</taxon>
        <taxon>Bangiophyceae</taxon>
        <taxon>Cyanidiales</taxon>
        <taxon>Cyanidiaceae</taxon>
        <taxon>Cyanidioschyzon</taxon>
    </lineage>
</organism>
<keyword evidence="5" id="KW-0679">Respiratory chain</keyword>
<evidence type="ECO:0000256" key="7">
    <source>
        <dbReference type="ARBA" id="ARBA00022723"/>
    </source>
</evidence>
<keyword evidence="4" id="KW-0813">Transport</keyword>
<evidence type="ECO:0000313" key="16">
    <source>
        <dbReference type="Proteomes" id="UP000007014"/>
    </source>
</evidence>
<dbReference type="OMA" id="FVNICED"/>
<name>M1VC84_CYAM1</name>
<gene>
    <name evidence="15" type="ORF">CYME_CMI244C</name>
</gene>
<evidence type="ECO:0000313" key="15">
    <source>
        <dbReference type="EMBL" id="BAM80112.1"/>
    </source>
</evidence>
<keyword evidence="10" id="KW-0560">Oxidoreductase</keyword>
<dbReference type="Pfam" id="PF01786">
    <property type="entry name" value="AOX"/>
    <property type="match status" value="1"/>
</dbReference>
<keyword evidence="6 14" id="KW-0812">Transmembrane</keyword>
<dbReference type="OrthoDB" id="4493at2759"/>
<evidence type="ECO:0000256" key="1">
    <source>
        <dbReference type="ARBA" id="ARBA00001962"/>
    </source>
</evidence>
<reference evidence="15 16" key="2">
    <citation type="journal article" date="2007" name="BMC Biol.">
        <title>A 100%-complete sequence reveals unusually simple genomic features in the hot-spring red alga Cyanidioschyzon merolae.</title>
        <authorList>
            <person name="Nozaki H."/>
            <person name="Takano H."/>
            <person name="Misumi O."/>
            <person name="Terasawa K."/>
            <person name="Matsuzaki M."/>
            <person name="Maruyama S."/>
            <person name="Nishida K."/>
            <person name="Yagisawa F."/>
            <person name="Yoshida Y."/>
            <person name="Fujiwara T."/>
            <person name="Takio S."/>
            <person name="Tamura K."/>
            <person name="Chung S.J."/>
            <person name="Nakamura S."/>
            <person name="Kuroiwa H."/>
            <person name="Tanaka K."/>
            <person name="Sato N."/>
            <person name="Kuroiwa T."/>
        </authorList>
    </citation>
    <scope>NUCLEOTIDE SEQUENCE [LARGE SCALE GENOMIC DNA]</scope>
    <source>
        <strain evidence="15 16">10D</strain>
    </source>
</reference>
<keyword evidence="11" id="KW-0408">Iron</keyword>
<sequence>MTGFISTRAGVSSTWREPGRWQTIRSSRSGGRCYFRCRRQFHLWARRDAKAPGKSAAREPVSNSTGEANALKPPVPYGSMLERERKERPGSAGILGLRNFVRESRAIALDLYDKLRGIDESRRLPGALALTLDDAAVNEREKRRDELTGYLSNAPWISRVPYEIACRFLDWAFTDRPIARFWFLETVARMPYFSYLSVLHLYETFNWLHLAELRRTHFAEEWNELHHLLIMSALGGDAKWSDRFLAYHLSIIYYWLLVVMYIVSPRLSYNFSELLEKHAVDTYEQFLTENEHRLKALPAPAIAVRYYANEVAYTFQAFGDENGSAVETSRPPVQTLYDAFLNIRLDEEEHVRTMEACQNYDLVERLTSSPYLREQSPEDGVPAHADKHAEESSADQTGSRAAWNRWADAVNQAGRRPGPDTRSEDADQKP</sequence>
<dbReference type="EMBL" id="AP006491">
    <property type="protein sequence ID" value="BAM80112.1"/>
    <property type="molecule type" value="Genomic_DNA"/>
</dbReference>
<protein>
    <submittedName>
        <fullName evidence="15">Plastid terminal oxidase</fullName>
    </submittedName>
</protein>
<dbReference type="GO" id="GO:0046872">
    <property type="term" value="F:metal ion binding"/>
    <property type="evidence" value="ECO:0007669"/>
    <property type="project" value="UniProtKB-KW"/>
</dbReference>
<keyword evidence="12 14" id="KW-0472">Membrane</keyword>
<comment type="similarity">
    <text evidence="3">Belongs to the alternative oxidase family.</text>
</comment>
<evidence type="ECO:0000256" key="12">
    <source>
        <dbReference type="ARBA" id="ARBA00023136"/>
    </source>
</evidence>
<dbReference type="KEGG" id="cme:CYME_CMI244C"/>
<feature type="transmembrane region" description="Helical" evidence="14">
    <location>
        <begin position="244"/>
        <end position="263"/>
    </location>
</feature>
<evidence type="ECO:0000256" key="14">
    <source>
        <dbReference type="SAM" id="Phobius"/>
    </source>
</evidence>
<evidence type="ECO:0000256" key="2">
    <source>
        <dbReference type="ARBA" id="ARBA00004370"/>
    </source>
</evidence>
<evidence type="ECO:0000256" key="11">
    <source>
        <dbReference type="ARBA" id="ARBA00023004"/>
    </source>
</evidence>
<dbReference type="InterPro" id="IPR038659">
    <property type="entry name" value="AOX_sf"/>
</dbReference>
<dbReference type="GO" id="GO:0010230">
    <property type="term" value="P:alternative respiration"/>
    <property type="evidence" value="ECO:0007669"/>
    <property type="project" value="TreeGrafter"/>
</dbReference>
<dbReference type="PANTHER" id="PTHR31803:SF19">
    <property type="entry name" value="UBIQUINOL OXIDASE"/>
    <property type="match status" value="1"/>
</dbReference>
<dbReference type="Gramene" id="CMI244CT">
    <property type="protein sequence ID" value="CMI244CT"/>
    <property type="gene ID" value="CMI244C"/>
</dbReference>
<reference evidence="15 16" key="1">
    <citation type="journal article" date="2004" name="Nature">
        <title>Genome sequence of the ultrasmall unicellular red alga Cyanidioschyzon merolae 10D.</title>
        <authorList>
            <person name="Matsuzaki M."/>
            <person name="Misumi O."/>
            <person name="Shin-i T."/>
            <person name="Maruyama S."/>
            <person name="Takahara M."/>
            <person name="Miyagishima S."/>
            <person name="Mori T."/>
            <person name="Nishida K."/>
            <person name="Yagisawa F."/>
            <person name="Nishida K."/>
            <person name="Yoshida Y."/>
            <person name="Nishimura Y."/>
            <person name="Nakao S."/>
            <person name="Kobayashi T."/>
            <person name="Momoyama Y."/>
            <person name="Higashiyama T."/>
            <person name="Minoda A."/>
            <person name="Sano M."/>
            <person name="Nomoto H."/>
            <person name="Oishi K."/>
            <person name="Hayashi H."/>
            <person name="Ohta F."/>
            <person name="Nishizaka S."/>
            <person name="Haga S."/>
            <person name="Miura S."/>
            <person name="Morishita T."/>
            <person name="Kabeya Y."/>
            <person name="Terasawa K."/>
            <person name="Suzuki Y."/>
            <person name="Ishii Y."/>
            <person name="Asakawa S."/>
            <person name="Takano H."/>
            <person name="Ohta N."/>
            <person name="Kuroiwa H."/>
            <person name="Tanaka K."/>
            <person name="Shimizu N."/>
            <person name="Sugano S."/>
            <person name="Sato N."/>
            <person name="Nozaki H."/>
            <person name="Ogasawara N."/>
            <person name="Kohara Y."/>
            <person name="Kuroiwa T."/>
        </authorList>
    </citation>
    <scope>NUCLEOTIDE SEQUENCE [LARGE SCALE GENOMIC DNA]</scope>
    <source>
        <strain evidence="15 16">10D</strain>
    </source>
</reference>
<dbReference type="HOGENOM" id="CLU_638372_0_0_1"/>
<evidence type="ECO:0000256" key="6">
    <source>
        <dbReference type="ARBA" id="ARBA00022692"/>
    </source>
</evidence>
<keyword evidence="16" id="KW-1185">Reference proteome</keyword>
<evidence type="ECO:0000256" key="4">
    <source>
        <dbReference type="ARBA" id="ARBA00022448"/>
    </source>
</evidence>
<dbReference type="Gene3D" id="1.20.1260.140">
    <property type="entry name" value="Alternative oxidase"/>
    <property type="match status" value="1"/>
</dbReference>
<dbReference type="GO" id="GO:0016020">
    <property type="term" value="C:membrane"/>
    <property type="evidence" value="ECO:0007669"/>
    <property type="project" value="UniProtKB-SubCell"/>
</dbReference>
<evidence type="ECO:0000256" key="8">
    <source>
        <dbReference type="ARBA" id="ARBA00022982"/>
    </source>
</evidence>
<comment type="subcellular location">
    <subcellularLocation>
        <location evidence="2">Membrane</location>
    </subcellularLocation>
</comment>
<evidence type="ECO:0000256" key="10">
    <source>
        <dbReference type="ARBA" id="ARBA00023002"/>
    </source>
</evidence>
<dbReference type="eggNOG" id="ENOG502QRMM">
    <property type="taxonomic scope" value="Eukaryota"/>
</dbReference>
<dbReference type="Proteomes" id="UP000007014">
    <property type="component" value="Chromosome 9"/>
</dbReference>
<evidence type="ECO:0000256" key="9">
    <source>
        <dbReference type="ARBA" id="ARBA00022989"/>
    </source>
</evidence>
<keyword evidence="7" id="KW-0479">Metal-binding</keyword>
<keyword evidence="9 14" id="KW-1133">Transmembrane helix</keyword>
<dbReference type="RefSeq" id="XP_005536398.1">
    <property type="nucleotide sequence ID" value="XM_005536341.1"/>
</dbReference>
<keyword evidence="8" id="KW-0249">Electron transport</keyword>
<feature type="compositionally biased region" description="Basic and acidic residues" evidence="13">
    <location>
        <begin position="417"/>
        <end position="430"/>
    </location>
</feature>
<proteinExistence type="inferred from homology"/>